<evidence type="ECO:0000256" key="2">
    <source>
        <dbReference type="SAM" id="SignalP"/>
    </source>
</evidence>
<evidence type="ECO:0000259" key="4">
    <source>
        <dbReference type="PROSITE" id="PS00498"/>
    </source>
</evidence>
<evidence type="ECO:0000313" key="5">
    <source>
        <dbReference type="EMBL" id="KAK0747155.1"/>
    </source>
</evidence>
<dbReference type="Pfam" id="PF00264">
    <property type="entry name" value="Tyrosinase"/>
    <property type="match status" value="1"/>
</dbReference>
<feature type="chain" id="PRO_5041201881" description="Tyrosinase copper-binding domain-containing protein" evidence="2">
    <location>
        <begin position="19"/>
        <end position="421"/>
    </location>
</feature>
<dbReference type="GO" id="GO:0046872">
    <property type="term" value="F:metal ion binding"/>
    <property type="evidence" value="ECO:0007669"/>
    <property type="project" value="UniProtKB-KW"/>
</dbReference>
<keyword evidence="6" id="KW-1185">Reference proteome</keyword>
<feature type="domain" description="Tyrosinase copper-binding" evidence="3">
    <location>
        <begin position="144"/>
        <end position="161"/>
    </location>
</feature>
<reference evidence="5" key="1">
    <citation type="submission" date="2023-06" db="EMBL/GenBank/DDBJ databases">
        <title>Genome-scale phylogeny and comparative genomics of the fungal order Sordariales.</title>
        <authorList>
            <consortium name="Lawrence Berkeley National Laboratory"/>
            <person name="Hensen N."/>
            <person name="Bonometti L."/>
            <person name="Westerberg I."/>
            <person name="Brannstrom I.O."/>
            <person name="Guillou S."/>
            <person name="Cros-Aarteil S."/>
            <person name="Calhoun S."/>
            <person name="Haridas S."/>
            <person name="Kuo A."/>
            <person name="Mondo S."/>
            <person name="Pangilinan J."/>
            <person name="Riley R."/>
            <person name="LaButti K."/>
            <person name="Andreopoulos B."/>
            <person name="Lipzen A."/>
            <person name="Chen C."/>
            <person name="Yanf M."/>
            <person name="Daum C."/>
            <person name="Ng V."/>
            <person name="Clum A."/>
            <person name="Steindorff A."/>
            <person name="Ohm R."/>
            <person name="Martin F."/>
            <person name="Silar P."/>
            <person name="Natvig D."/>
            <person name="Lalanne C."/>
            <person name="Gautier V."/>
            <person name="Ament-velasquez S.L."/>
            <person name="Kruys A."/>
            <person name="Hutchinson M.I."/>
            <person name="Powell A.J."/>
            <person name="Barry K."/>
            <person name="Miller A.N."/>
            <person name="Grigoriev I.V."/>
            <person name="Debuchy R."/>
            <person name="Gladieux P."/>
            <person name="Thoren M.H."/>
            <person name="Johannesson H."/>
        </authorList>
    </citation>
    <scope>NUCLEOTIDE SEQUENCE</scope>
    <source>
        <strain evidence="5">SMH3187-1</strain>
    </source>
</reference>
<protein>
    <recommendedName>
        <fullName evidence="3 4">Tyrosinase copper-binding domain-containing protein</fullName>
    </recommendedName>
</protein>
<dbReference type="PRINTS" id="PR00092">
    <property type="entry name" value="TYROSINASE"/>
</dbReference>
<evidence type="ECO:0000313" key="6">
    <source>
        <dbReference type="Proteomes" id="UP001172155"/>
    </source>
</evidence>
<dbReference type="Proteomes" id="UP001172155">
    <property type="component" value="Unassembled WGS sequence"/>
</dbReference>
<sequence>MRVSKSLALLGLFRAATAAPAPVAQDETPTLSIPTEVPSDPSVALDQLEALASATAELLQADIAEGNGTAERRGLSLSGSCTLSKLKIRREWSTLSKTQRKDYIHAVQCLQSKPAKTPSGQAPGAKTRFDDFVALHIQQTLEIHYTGNFLSWHRLYTWLYEEALRNECGYTGTQPYWNWGLSALTGLQNHAAFDGSDTSMSGDGEFIANKADIFINAGDLPPIRLAAGTGGGCVKSGPFKDMKVNLGPVSLETPGGITVSNPEGPLAYNPRCLKRDLSTHINRAYSNGSAVLANVVRPTNVNDFQLQMQGIPGSGNIGIHGGGHFSLGGDPGRDFFTSPGDPMFYLHHAMIDRVWWLWQELSPRQRTQGSTAIAGTRTFMNGPPSPDATIEDILNMGYVGESRAIKDVLSTTGGPFCYIYL</sequence>
<organism evidence="5 6">
    <name type="scientific">Schizothecium vesticola</name>
    <dbReference type="NCBI Taxonomy" id="314040"/>
    <lineage>
        <taxon>Eukaryota</taxon>
        <taxon>Fungi</taxon>
        <taxon>Dikarya</taxon>
        <taxon>Ascomycota</taxon>
        <taxon>Pezizomycotina</taxon>
        <taxon>Sordariomycetes</taxon>
        <taxon>Sordariomycetidae</taxon>
        <taxon>Sordariales</taxon>
        <taxon>Schizotheciaceae</taxon>
        <taxon>Schizothecium</taxon>
    </lineage>
</organism>
<dbReference type="Gene3D" id="1.10.1280.10">
    <property type="entry name" value="Di-copper center containing domain from catechol oxidase"/>
    <property type="match status" value="1"/>
</dbReference>
<dbReference type="EMBL" id="JAUKUD010000004">
    <property type="protein sequence ID" value="KAK0747155.1"/>
    <property type="molecule type" value="Genomic_DNA"/>
</dbReference>
<dbReference type="AlphaFoldDB" id="A0AA40EX61"/>
<name>A0AA40EX61_9PEZI</name>
<comment type="caution">
    <text evidence="5">The sequence shown here is derived from an EMBL/GenBank/DDBJ whole genome shotgun (WGS) entry which is preliminary data.</text>
</comment>
<accession>A0AA40EX61</accession>
<dbReference type="PANTHER" id="PTHR11474:SF116">
    <property type="entry name" value="TYROSINASE"/>
    <property type="match status" value="1"/>
</dbReference>
<evidence type="ECO:0000256" key="1">
    <source>
        <dbReference type="ARBA" id="ARBA00022723"/>
    </source>
</evidence>
<evidence type="ECO:0000259" key="3">
    <source>
        <dbReference type="PROSITE" id="PS00497"/>
    </source>
</evidence>
<dbReference type="InterPro" id="IPR050316">
    <property type="entry name" value="Tyrosinase/Hemocyanin"/>
</dbReference>
<gene>
    <name evidence="5" type="ORF">B0T18DRAFT_413215</name>
</gene>
<feature type="signal peptide" evidence="2">
    <location>
        <begin position="1"/>
        <end position="18"/>
    </location>
</feature>
<dbReference type="PROSITE" id="PS00498">
    <property type="entry name" value="TYROSINASE_2"/>
    <property type="match status" value="1"/>
</dbReference>
<dbReference type="InterPro" id="IPR008922">
    <property type="entry name" value="Di-copper_centre_dom_sf"/>
</dbReference>
<feature type="domain" description="Tyrosinase copper-binding" evidence="4">
    <location>
        <begin position="341"/>
        <end position="352"/>
    </location>
</feature>
<dbReference type="SUPFAM" id="SSF48056">
    <property type="entry name" value="Di-copper centre-containing domain"/>
    <property type="match status" value="1"/>
</dbReference>
<dbReference type="PANTHER" id="PTHR11474">
    <property type="entry name" value="TYROSINASE FAMILY MEMBER"/>
    <property type="match status" value="1"/>
</dbReference>
<dbReference type="PROSITE" id="PS00497">
    <property type="entry name" value="TYROSINASE_1"/>
    <property type="match status" value="1"/>
</dbReference>
<dbReference type="InterPro" id="IPR002227">
    <property type="entry name" value="Tyrosinase_Cu-bd"/>
</dbReference>
<keyword evidence="1" id="KW-0479">Metal-binding</keyword>
<keyword evidence="2" id="KW-0732">Signal</keyword>
<dbReference type="GO" id="GO:0016491">
    <property type="term" value="F:oxidoreductase activity"/>
    <property type="evidence" value="ECO:0007669"/>
    <property type="project" value="InterPro"/>
</dbReference>
<proteinExistence type="predicted"/>